<evidence type="ECO:0000259" key="2">
    <source>
        <dbReference type="Pfam" id="PF23598"/>
    </source>
</evidence>
<dbReference type="Pfam" id="PF23598">
    <property type="entry name" value="LRR_14"/>
    <property type="match status" value="1"/>
</dbReference>
<reference evidence="3" key="3">
    <citation type="submission" date="2022-06" db="UniProtKB">
        <authorList>
            <consortium name="EnsemblPlants"/>
        </authorList>
    </citation>
    <scope>IDENTIFICATION</scope>
</reference>
<dbReference type="Gramene" id="TuG1812G0600004313.01.T01">
    <property type="protein sequence ID" value="TuG1812G0600004313.01.T01"/>
    <property type="gene ID" value="TuG1812G0600004313.01"/>
</dbReference>
<protein>
    <recommendedName>
        <fullName evidence="2">Disease resistance R13L4/SHOC-2-like LRR domain-containing protein</fullName>
    </recommendedName>
</protein>
<dbReference type="Proteomes" id="UP000015106">
    <property type="component" value="Chromosome 6"/>
</dbReference>
<keyword evidence="4" id="KW-1185">Reference proteome</keyword>
<proteinExistence type="predicted"/>
<dbReference type="InterPro" id="IPR032675">
    <property type="entry name" value="LRR_dom_sf"/>
</dbReference>
<dbReference type="AlphaFoldDB" id="A0A8R7UXQ3"/>
<dbReference type="Gene3D" id="3.80.10.10">
    <property type="entry name" value="Ribonuclease Inhibitor"/>
    <property type="match status" value="1"/>
</dbReference>
<feature type="domain" description="Disease resistance R13L4/SHOC-2-like LRR" evidence="2">
    <location>
        <begin position="64"/>
        <end position="317"/>
    </location>
</feature>
<dbReference type="SUPFAM" id="SSF52058">
    <property type="entry name" value="L domain-like"/>
    <property type="match status" value="1"/>
</dbReference>
<dbReference type="PANTHER" id="PTHR47186">
    <property type="entry name" value="LEUCINE-RICH REPEAT-CONTAINING PROTEIN 57"/>
    <property type="match status" value="1"/>
</dbReference>
<reference evidence="3" key="2">
    <citation type="submission" date="2018-03" db="EMBL/GenBank/DDBJ databases">
        <title>The Triticum urartu genome reveals the dynamic nature of wheat genome evolution.</title>
        <authorList>
            <person name="Ling H."/>
            <person name="Ma B."/>
            <person name="Shi X."/>
            <person name="Liu H."/>
            <person name="Dong L."/>
            <person name="Sun H."/>
            <person name="Cao Y."/>
            <person name="Gao Q."/>
            <person name="Zheng S."/>
            <person name="Li Y."/>
            <person name="Yu Y."/>
            <person name="Du H."/>
            <person name="Qi M."/>
            <person name="Li Y."/>
            <person name="Yu H."/>
            <person name="Cui Y."/>
            <person name="Wang N."/>
            <person name="Chen C."/>
            <person name="Wu H."/>
            <person name="Zhao Y."/>
            <person name="Zhang J."/>
            <person name="Li Y."/>
            <person name="Zhou W."/>
            <person name="Zhang B."/>
            <person name="Hu W."/>
            <person name="Eijk M."/>
            <person name="Tang J."/>
            <person name="Witsenboer H."/>
            <person name="Zhao S."/>
            <person name="Li Z."/>
            <person name="Zhang A."/>
            <person name="Wang D."/>
            <person name="Liang C."/>
        </authorList>
    </citation>
    <scope>NUCLEOTIDE SEQUENCE [LARGE SCALE GENOMIC DNA]</scope>
    <source>
        <strain evidence="3">cv. G1812</strain>
    </source>
</reference>
<sequence length="319" mass="36538">MVKSWRLHDTILDFIISKSIEENFVTLVGVPSLTVGTQSKVRRLSLQAGKQKELIVPRRLVLSHVRSLDVFGESVKIPSMDKFRHLRFPDFEDCDQLENHHLENIDKSFQLRYLSLRWAKKVSKLPEQIGRLWCLEILELRGTSVCELPTSIVNLKSLVRLLVTKNVTIPCGISKLQALEKLKVVSVYNQSFNFLQEFGQLQSLKVLALNFEGYNYADRVNAENESKKTIIVASLKNLGNLLSLTVWAGPEFLRESLCPMPHSLQKLKLLRSSIFHVPNWVGSIVNLQELHLNLFRAKQKDFYILGGLPILRCLIVRIV</sequence>
<dbReference type="EnsemblPlants" id="TuG1812G0600004313.01.T01">
    <property type="protein sequence ID" value="TuG1812G0600004313.01.T01"/>
    <property type="gene ID" value="TuG1812G0600004313.01"/>
</dbReference>
<name>A0A8R7UXQ3_TRIUA</name>
<dbReference type="PANTHER" id="PTHR47186:SF22">
    <property type="entry name" value="OS11G0589401 PROTEIN"/>
    <property type="match status" value="1"/>
</dbReference>
<keyword evidence="1" id="KW-0677">Repeat</keyword>
<evidence type="ECO:0000256" key="1">
    <source>
        <dbReference type="ARBA" id="ARBA00022737"/>
    </source>
</evidence>
<accession>A0A8R7UXQ3</accession>
<reference evidence="4" key="1">
    <citation type="journal article" date="2013" name="Nature">
        <title>Draft genome of the wheat A-genome progenitor Triticum urartu.</title>
        <authorList>
            <person name="Ling H.Q."/>
            <person name="Zhao S."/>
            <person name="Liu D."/>
            <person name="Wang J."/>
            <person name="Sun H."/>
            <person name="Zhang C."/>
            <person name="Fan H."/>
            <person name="Li D."/>
            <person name="Dong L."/>
            <person name="Tao Y."/>
            <person name="Gao C."/>
            <person name="Wu H."/>
            <person name="Li Y."/>
            <person name="Cui Y."/>
            <person name="Guo X."/>
            <person name="Zheng S."/>
            <person name="Wang B."/>
            <person name="Yu K."/>
            <person name="Liang Q."/>
            <person name="Yang W."/>
            <person name="Lou X."/>
            <person name="Chen J."/>
            <person name="Feng M."/>
            <person name="Jian J."/>
            <person name="Zhang X."/>
            <person name="Luo G."/>
            <person name="Jiang Y."/>
            <person name="Liu J."/>
            <person name="Wang Z."/>
            <person name="Sha Y."/>
            <person name="Zhang B."/>
            <person name="Wu H."/>
            <person name="Tang D."/>
            <person name="Shen Q."/>
            <person name="Xue P."/>
            <person name="Zou S."/>
            <person name="Wang X."/>
            <person name="Liu X."/>
            <person name="Wang F."/>
            <person name="Yang Y."/>
            <person name="An X."/>
            <person name="Dong Z."/>
            <person name="Zhang K."/>
            <person name="Zhang X."/>
            <person name="Luo M.C."/>
            <person name="Dvorak J."/>
            <person name="Tong Y."/>
            <person name="Wang J."/>
            <person name="Yang H."/>
            <person name="Li Z."/>
            <person name="Wang D."/>
            <person name="Zhang A."/>
            <person name="Wang J."/>
        </authorList>
    </citation>
    <scope>NUCLEOTIDE SEQUENCE</scope>
    <source>
        <strain evidence="4">cv. G1812</strain>
    </source>
</reference>
<evidence type="ECO:0000313" key="4">
    <source>
        <dbReference type="Proteomes" id="UP000015106"/>
    </source>
</evidence>
<organism evidence="3 4">
    <name type="scientific">Triticum urartu</name>
    <name type="common">Red wild einkorn</name>
    <name type="synonym">Crithodium urartu</name>
    <dbReference type="NCBI Taxonomy" id="4572"/>
    <lineage>
        <taxon>Eukaryota</taxon>
        <taxon>Viridiplantae</taxon>
        <taxon>Streptophyta</taxon>
        <taxon>Embryophyta</taxon>
        <taxon>Tracheophyta</taxon>
        <taxon>Spermatophyta</taxon>
        <taxon>Magnoliopsida</taxon>
        <taxon>Liliopsida</taxon>
        <taxon>Poales</taxon>
        <taxon>Poaceae</taxon>
        <taxon>BOP clade</taxon>
        <taxon>Pooideae</taxon>
        <taxon>Triticodae</taxon>
        <taxon>Triticeae</taxon>
        <taxon>Triticinae</taxon>
        <taxon>Triticum</taxon>
    </lineage>
</organism>
<dbReference type="InterPro" id="IPR055414">
    <property type="entry name" value="LRR_R13L4/SHOC2-like"/>
</dbReference>
<evidence type="ECO:0000313" key="3">
    <source>
        <dbReference type="EnsemblPlants" id="TuG1812G0600004313.01.T01"/>
    </source>
</evidence>